<reference evidence="1 2" key="1">
    <citation type="submission" date="2020-03" db="EMBL/GenBank/DDBJ databases">
        <authorList>
            <person name="Sun Q."/>
        </authorList>
    </citation>
    <scope>NUCLEOTIDE SEQUENCE [LARGE SCALE GENOMIC DNA]</scope>
    <source>
        <strain evidence="1 2">JC162</strain>
    </source>
</reference>
<dbReference type="EMBL" id="JABBKX010000004">
    <property type="protein sequence ID" value="NMJ42453.1"/>
    <property type="molecule type" value="Genomic_DNA"/>
</dbReference>
<organism evidence="1 2">
    <name type="scientific">Neoroseomonas marina</name>
    <dbReference type="NCBI Taxonomy" id="1232220"/>
    <lineage>
        <taxon>Bacteria</taxon>
        <taxon>Pseudomonadati</taxon>
        <taxon>Pseudomonadota</taxon>
        <taxon>Alphaproteobacteria</taxon>
        <taxon>Acetobacterales</taxon>
        <taxon>Acetobacteraceae</taxon>
        <taxon>Neoroseomonas</taxon>
    </lineage>
</organism>
<protein>
    <submittedName>
        <fullName evidence="1">Uncharacterized protein</fullName>
    </submittedName>
</protein>
<dbReference type="AlphaFoldDB" id="A0A848EG99"/>
<gene>
    <name evidence="1" type="ORF">GWK16_14490</name>
</gene>
<evidence type="ECO:0000313" key="1">
    <source>
        <dbReference type="EMBL" id="NMJ42453.1"/>
    </source>
</evidence>
<keyword evidence="2" id="KW-1185">Reference proteome</keyword>
<proteinExistence type="predicted"/>
<dbReference type="RefSeq" id="WP_170054670.1">
    <property type="nucleotide sequence ID" value="NZ_JABBKX010000004.1"/>
</dbReference>
<comment type="caution">
    <text evidence="1">The sequence shown here is derived from an EMBL/GenBank/DDBJ whole genome shotgun (WGS) entry which is preliminary data.</text>
</comment>
<name>A0A848EG99_9PROT</name>
<dbReference type="Proteomes" id="UP000548582">
    <property type="component" value="Unassembled WGS sequence"/>
</dbReference>
<evidence type="ECO:0000313" key="2">
    <source>
        <dbReference type="Proteomes" id="UP000548582"/>
    </source>
</evidence>
<accession>A0A848EG99</accession>
<sequence>MSADPLVIPPFPAAGAALMPASPAEVAQSLAYALRYDERGKARAAGLELIAAIAAERLVEHLQRSGYVVLKARTAPAHSAG</sequence>